<dbReference type="PANTHER" id="PTHR43544">
    <property type="entry name" value="SHORT-CHAIN DEHYDROGENASE/REDUCTASE"/>
    <property type="match status" value="1"/>
</dbReference>
<evidence type="ECO:0008006" key="4">
    <source>
        <dbReference type="Google" id="ProtNLM"/>
    </source>
</evidence>
<dbReference type="SUPFAM" id="SSF51735">
    <property type="entry name" value="NAD(P)-binding Rossmann-fold domains"/>
    <property type="match status" value="1"/>
</dbReference>
<dbReference type="InterPro" id="IPR036291">
    <property type="entry name" value="NAD(P)-bd_dom_sf"/>
</dbReference>
<comment type="similarity">
    <text evidence="1">Belongs to the short-chain dehydrogenases/reductases (SDR) family.</text>
</comment>
<dbReference type="Pfam" id="PF00106">
    <property type="entry name" value="adh_short"/>
    <property type="match status" value="2"/>
</dbReference>
<comment type="caution">
    <text evidence="2">The sequence shown here is derived from an EMBL/GenBank/DDBJ whole genome shotgun (WGS) entry which is preliminary data.</text>
</comment>
<dbReference type="Proteomes" id="UP001578633">
    <property type="component" value="Chromosome 8"/>
</dbReference>
<keyword evidence="3" id="KW-1185">Reference proteome</keyword>
<dbReference type="PANTHER" id="PTHR43544:SF32">
    <property type="entry name" value="CHAIN DEHYDROGENASE, PUTATIVE (AFU_ORTHOLOGUE AFUA_5G01530)-RELATED"/>
    <property type="match status" value="1"/>
</dbReference>
<proteinExistence type="inferred from homology"/>
<accession>A0ABR3UBA7</accession>
<dbReference type="RefSeq" id="XP_069304339.1">
    <property type="nucleotide sequence ID" value="XM_069454943.1"/>
</dbReference>
<gene>
    <name evidence="2" type="ORF">ACET3X_008737</name>
</gene>
<dbReference type="Gene3D" id="3.40.50.720">
    <property type="entry name" value="NAD(P)-binding Rossmann-like Domain"/>
    <property type="match status" value="2"/>
</dbReference>
<protein>
    <recommendedName>
        <fullName evidence="4">NAD(P)-binding protein</fullName>
    </recommendedName>
</protein>
<organism evidence="2 3">
    <name type="scientific">Alternaria dauci</name>
    <dbReference type="NCBI Taxonomy" id="48095"/>
    <lineage>
        <taxon>Eukaryota</taxon>
        <taxon>Fungi</taxon>
        <taxon>Dikarya</taxon>
        <taxon>Ascomycota</taxon>
        <taxon>Pezizomycotina</taxon>
        <taxon>Dothideomycetes</taxon>
        <taxon>Pleosporomycetidae</taxon>
        <taxon>Pleosporales</taxon>
        <taxon>Pleosporineae</taxon>
        <taxon>Pleosporaceae</taxon>
        <taxon>Alternaria</taxon>
        <taxon>Alternaria sect. Porri</taxon>
    </lineage>
</organism>
<reference evidence="2 3" key="1">
    <citation type="submission" date="2024-09" db="EMBL/GenBank/DDBJ databases">
        <title>T2T genomes of carrot and Alternaria dauci and their utility for understanding host-pathogen interaction during carrot leaf blight disease.</title>
        <authorList>
            <person name="Liu W."/>
            <person name="Xu S."/>
            <person name="Ou C."/>
            <person name="Liu X."/>
            <person name="Zhuang F."/>
            <person name="Deng X.W."/>
        </authorList>
    </citation>
    <scope>NUCLEOTIDE SEQUENCE [LARGE SCALE GENOMIC DNA]</scope>
    <source>
        <strain evidence="2 3">A2016</strain>
    </source>
</reference>
<sequence>MSSDTQTITFITGANGGIGLALARLLLSDASNTVLLGSRSLEKGRAALENLNALGLPGTADVVQLDVTSEQSVAEAAKQHEGSLSERISSTVQTNVTGPAITFEAFTPLLSKSTKTPRIINVSSNTGSITLRLDPSYPSSNHEVVPYRISKAALNMLTACQAYKYGPLGWKIFAFDPGHTESNLSPATTAEYGAKPTSEGARPMLDILAGERDAEHAGFLNGLPERQHPW</sequence>
<dbReference type="GeneID" id="96089059"/>
<dbReference type="PRINTS" id="PR00081">
    <property type="entry name" value="GDHRDH"/>
</dbReference>
<dbReference type="EMBL" id="JBHGVX010000008">
    <property type="protein sequence ID" value="KAL1793755.1"/>
    <property type="molecule type" value="Genomic_DNA"/>
</dbReference>
<evidence type="ECO:0000256" key="1">
    <source>
        <dbReference type="ARBA" id="ARBA00006484"/>
    </source>
</evidence>
<evidence type="ECO:0000313" key="2">
    <source>
        <dbReference type="EMBL" id="KAL1793755.1"/>
    </source>
</evidence>
<dbReference type="InterPro" id="IPR051468">
    <property type="entry name" value="Fungal_SecMetab_SDRs"/>
</dbReference>
<dbReference type="InterPro" id="IPR002347">
    <property type="entry name" value="SDR_fam"/>
</dbReference>
<evidence type="ECO:0000313" key="3">
    <source>
        <dbReference type="Proteomes" id="UP001578633"/>
    </source>
</evidence>
<name>A0ABR3UBA7_9PLEO</name>